<dbReference type="InterPro" id="IPR001732">
    <property type="entry name" value="UDP-Glc/GDP-Man_DH_N"/>
</dbReference>
<proteinExistence type="inferred from homology"/>
<evidence type="ECO:0000313" key="12">
    <source>
        <dbReference type="EMBL" id="QOS24789.1"/>
    </source>
</evidence>
<dbReference type="FunFam" id="3.40.50.720:FF:000400">
    <property type="entry name" value="UDP-glucose 6-dehydrogenase"/>
    <property type="match status" value="1"/>
</dbReference>
<feature type="binding site" evidence="10">
    <location>
        <position position="118"/>
    </location>
    <ligand>
        <name>NAD(+)</name>
        <dbReference type="ChEBI" id="CHEBI:57540"/>
    </ligand>
</feature>
<gene>
    <name evidence="12" type="primary">ugd</name>
    <name evidence="13" type="ORF">FVP01_18735</name>
    <name evidence="12" type="ORF">VP308_00034</name>
</gene>
<dbReference type="EMBL" id="MT898277">
    <property type="protein sequence ID" value="QOS24789.1"/>
    <property type="molecule type" value="Genomic_DNA"/>
</dbReference>
<feature type="domain" description="UDP-glucose/GDP-mannose dehydrogenase C-terminal" evidence="11">
    <location>
        <begin position="300"/>
        <end position="387"/>
    </location>
</feature>
<dbReference type="InterPro" id="IPR008927">
    <property type="entry name" value="6-PGluconate_DH-like_C_sf"/>
</dbReference>
<dbReference type="PIRSF" id="PIRSF500134">
    <property type="entry name" value="UDPglc_DH_bac"/>
    <property type="match status" value="1"/>
</dbReference>
<comment type="catalytic activity">
    <reaction evidence="6 7">
        <text>UDP-alpha-D-glucose + 2 NAD(+) + H2O = UDP-alpha-D-glucuronate + 2 NADH + 3 H(+)</text>
        <dbReference type="Rhea" id="RHEA:23596"/>
        <dbReference type="ChEBI" id="CHEBI:15377"/>
        <dbReference type="ChEBI" id="CHEBI:15378"/>
        <dbReference type="ChEBI" id="CHEBI:57540"/>
        <dbReference type="ChEBI" id="CHEBI:57945"/>
        <dbReference type="ChEBI" id="CHEBI:58052"/>
        <dbReference type="ChEBI" id="CHEBI:58885"/>
        <dbReference type="EC" id="1.1.1.22"/>
    </reaction>
</comment>
<dbReference type="InterPro" id="IPR014026">
    <property type="entry name" value="UDP-Glc/GDP-Man_DH_dimer"/>
</dbReference>
<protein>
    <recommendedName>
        <fullName evidence="3 7">UDP-glucose 6-dehydrogenase</fullName>
        <ecNumber evidence="3 7">1.1.1.22</ecNumber>
    </recommendedName>
</protein>
<dbReference type="EMBL" id="VRMQ01000004">
    <property type="protein sequence ID" value="TXN15018.1"/>
    <property type="molecule type" value="Genomic_DNA"/>
</dbReference>
<dbReference type="InterPro" id="IPR036291">
    <property type="entry name" value="NAD(P)-bd_dom_sf"/>
</dbReference>
<comment type="similarity">
    <text evidence="2 7">Belongs to the UDP-glucose/GDP-mannose dehydrogenase family.</text>
</comment>
<evidence type="ECO:0000259" key="11">
    <source>
        <dbReference type="SMART" id="SM00984"/>
    </source>
</evidence>
<dbReference type="Gene3D" id="3.40.50.720">
    <property type="entry name" value="NAD(P)-binding Rossmann-like Domain"/>
    <property type="match status" value="2"/>
</dbReference>
<feature type="binding site" evidence="9">
    <location>
        <position position="197"/>
    </location>
    <ligand>
        <name>substrate</name>
    </ligand>
</feature>
<evidence type="ECO:0000256" key="4">
    <source>
        <dbReference type="ARBA" id="ARBA00023002"/>
    </source>
</evidence>
<dbReference type="Pfam" id="PF03721">
    <property type="entry name" value="UDPG_MGDP_dh_N"/>
    <property type="match status" value="1"/>
</dbReference>
<name>A0A7M1WCS0_VIBPH</name>
<dbReference type="Pfam" id="PF00984">
    <property type="entry name" value="UDPG_MGDP_dh"/>
    <property type="match status" value="1"/>
</dbReference>
<organism evidence="12">
    <name type="scientific">Vibrio parahaemolyticus</name>
    <dbReference type="NCBI Taxonomy" id="670"/>
    <lineage>
        <taxon>Bacteria</taxon>
        <taxon>Pseudomonadati</taxon>
        <taxon>Pseudomonadota</taxon>
        <taxon>Gammaproteobacteria</taxon>
        <taxon>Vibrionales</taxon>
        <taxon>Vibrionaceae</taxon>
        <taxon>Vibrio</taxon>
    </lineage>
</organism>
<dbReference type="InterPro" id="IPR014027">
    <property type="entry name" value="UDP-Glc/GDP-Man_DH_C"/>
</dbReference>
<dbReference type="SUPFAM" id="SSF52413">
    <property type="entry name" value="UDP-glucose/GDP-mannose dehydrogenase C-terminal domain"/>
    <property type="match status" value="1"/>
</dbReference>
<keyword evidence="4 7" id="KW-0560">Oxidoreductase</keyword>
<keyword evidence="5 7" id="KW-0520">NAD</keyword>
<reference evidence="12" key="2">
    <citation type="submission" date="2020-08" db="EMBL/GenBank/DDBJ databases">
        <title>Genetic structure, function and evolution of capsule biosynthesis loci in Vibrio parahaemolyticus.</title>
        <authorList>
            <person name="Li L."/>
            <person name="Bian S."/>
        </authorList>
    </citation>
    <scope>NUCLEOTIDE SEQUENCE</scope>
    <source>
        <strain evidence="12">VP308</strain>
    </source>
</reference>
<evidence type="ECO:0000313" key="13">
    <source>
        <dbReference type="EMBL" id="TXN15018.1"/>
    </source>
</evidence>
<dbReference type="EC" id="1.1.1.22" evidence="3 7"/>
<feature type="binding site" evidence="9">
    <location>
        <position position="306"/>
    </location>
    <ligand>
        <name>substrate</name>
    </ligand>
</feature>
<dbReference type="Gene3D" id="1.10.1040.10">
    <property type="entry name" value="N-(1-d-carboxylethyl)-l-norvaline Dehydrogenase, domain 2"/>
    <property type="match status" value="1"/>
</dbReference>
<dbReference type="InterPro" id="IPR028357">
    <property type="entry name" value="UDPglc_DH_bac"/>
</dbReference>
<dbReference type="GO" id="GO:0000271">
    <property type="term" value="P:polysaccharide biosynthetic process"/>
    <property type="evidence" value="ECO:0007669"/>
    <property type="project" value="InterPro"/>
</dbReference>
<evidence type="ECO:0000256" key="3">
    <source>
        <dbReference type="ARBA" id="ARBA00012954"/>
    </source>
</evidence>
<evidence type="ECO:0000256" key="10">
    <source>
        <dbReference type="PIRSR" id="PIRSR500134-3"/>
    </source>
</evidence>
<dbReference type="AlphaFoldDB" id="A0A7M1WCS0"/>
<sequence>MKIAVAGTGYVGLSNAMLLSQNHEVVAVDIIQEKVDLLNDKKSPIVDAEIEYFLANKELNFVATLDKELAYKGAEFVVIATPTDYDPQTNYFNTSSVEAVIKDVMAINPDAVMVIKSTVPVGYTARIKEDLGCQNVMFSPEFLREGKALYDNLHPSRIIVGERSERAEKFANLLVEGAVKEDISVLFTDSTEAEAVKLFSNTYLAMRVAYFNELDSYAEAHNLDARQIIEGVGLDPRIGNHYNNPSFGYGGYCLPKDTKQLLANYQEVPNNIIGAIVDANRTRKDFVAESILKREPKVVGIYRLIMKAGSDNFRASSIQGIMKRIKAKGIEVVVYEPVLKEDEFFHSAVIRDIEEFKQMSDVIVSNRMVEELADVADKVYTRDLFGSD</sequence>
<evidence type="ECO:0000256" key="6">
    <source>
        <dbReference type="ARBA" id="ARBA00047473"/>
    </source>
</evidence>
<dbReference type="InterPro" id="IPR013328">
    <property type="entry name" value="6PGD_dom2"/>
</dbReference>
<dbReference type="RefSeq" id="WP_021487152.1">
    <property type="nucleotide sequence ID" value="NZ_CAJDZF010000035.1"/>
</dbReference>
<dbReference type="GO" id="GO:0051287">
    <property type="term" value="F:NAD binding"/>
    <property type="evidence" value="ECO:0007669"/>
    <property type="project" value="InterPro"/>
</dbReference>
<evidence type="ECO:0000256" key="9">
    <source>
        <dbReference type="PIRSR" id="PIRSR500134-2"/>
    </source>
</evidence>
<dbReference type="GO" id="GO:0003979">
    <property type="term" value="F:UDP-glucose 6-dehydrogenase activity"/>
    <property type="evidence" value="ECO:0007669"/>
    <property type="project" value="UniProtKB-EC"/>
</dbReference>
<feature type="binding site" evidence="9">
    <location>
        <position position="250"/>
    </location>
    <ligand>
        <name>substrate</name>
    </ligand>
</feature>
<comment type="pathway">
    <text evidence="1">Nucleotide-sugar biosynthesis; UDP-alpha-D-glucuronate biosynthesis; UDP-alpha-D-glucuronate from UDP-alpha-D-glucose: step 1/1.</text>
</comment>
<dbReference type="SUPFAM" id="SSF51735">
    <property type="entry name" value="NAD(P)-binding Rossmann-fold domains"/>
    <property type="match status" value="1"/>
</dbReference>
<feature type="binding site" evidence="9">
    <location>
        <begin position="242"/>
        <end position="246"/>
    </location>
    <ligand>
        <name>substrate</name>
    </ligand>
</feature>
<dbReference type="InterPro" id="IPR036220">
    <property type="entry name" value="UDP-Glc/GDP-Man_DH_C_sf"/>
</dbReference>
<dbReference type="PIRSF" id="PIRSF000124">
    <property type="entry name" value="UDPglc_GDPman_dh"/>
    <property type="match status" value="1"/>
</dbReference>
<feature type="binding site" evidence="10">
    <location>
        <position position="256"/>
    </location>
    <ligand>
        <name>NAD(+)</name>
        <dbReference type="ChEBI" id="CHEBI:57540"/>
    </ligand>
</feature>
<feature type="binding site" evidence="10">
    <location>
        <position position="34"/>
    </location>
    <ligand>
        <name>NAD(+)</name>
        <dbReference type="ChEBI" id="CHEBI:57540"/>
    </ligand>
</feature>
<evidence type="ECO:0000313" key="14">
    <source>
        <dbReference type="Proteomes" id="UP000321504"/>
    </source>
</evidence>
<feature type="binding site" evidence="9">
    <location>
        <position position="388"/>
    </location>
    <ligand>
        <name>substrate</name>
    </ligand>
</feature>
<dbReference type="PANTHER" id="PTHR43750">
    <property type="entry name" value="UDP-GLUCOSE 6-DEHYDROGENASE TUAD"/>
    <property type="match status" value="1"/>
</dbReference>
<dbReference type="PANTHER" id="PTHR43750:SF2">
    <property type="entry name" value="UDP-GLUCOSE 6-DEHYDROGENASE"/>
    <property type="match status" value="1"/>
</dbReference>
<feature type="binding site" evidence="10">
    <location>
        <position position="314"/>
    </location>
    <ligand>
        <name>NAD(+)</name>
        <dbReference type="ChEBI" id="CHEBI:57540"/>
    </ligand>
</feature>
<evidence type="ECO:0000256" key="8">
    <source>
        <dbReference type="PIRSR" id="PIRSR500134-1"/>
    </source>
</evidence>
<feature type="binding site" evidence="10">
    <location>
        <position position="83"/>
    </location>
    <ligand>
        <name>NAD(+)</name>
        <dbReference type="ChEBI" id="CHEBI:57540"/>
    </ligand>
</feature>
<feature type="binding site" evidence="10">
    <location>
        <position position="145"/>
    </location>
    <ligand>
        <name>NAD(+)</name>
        <dbReference type="ChEBI" id="CHEBI:57540"/>
    </ligand>
</feature>
<dbReference type="SUPFAM" id="SSF48179">
    <property type="entry name" value="6-phosphogluconate dehydrogenase C-terminal domain-like"/>
    <property type="match status" value="1"/>
</dbReference>
<evidence type="ECO:0000256" key="5">
    <source>
        <dbReference type="ARBA" id="ARBA00023027"/>
    </source>
</evidence>
<evidence type="ECO:0000256" key="1">
    <source>
        <dbReference type="ARBA" id="ARBA00004701"/>
    </source>
</evidence>
<dbReference type="Proteomes" id="UP000321504">
    <property type="component" value="Unassembled WGS sequence"/>
</dbReference>
<dbReference type="InterPro" id="IPR017476">
    <property type="entry name" value="UDP-Glc/GDP-Man"/>
</dbReference>
<evidence type="ECO:0000256" key="2">
    <source>
        <dbReference type="ARBA" id="ARBA00006601"/>
    </source>
</evidence>
<feature type="binding site" evidence="9">
    <location>
        <begin position="142"/>
        <end position="145"/>
    </location>
    <ligand>
        <name>substrate</name>
    </ligand>
</feature>
<accession>A0A7M1WCS0</accession>
<dbReference type="UniPathway" id="UPA00038">
    <property type="reaction ID" value="UER00491"/>
</dbReference>
<feature type="binding site" evidence="10">
    <location>
        <position position="29"/>
    </location>
    <ligand>
        <name>NAD(+)</name>
        <dbReference type="ChEBI" id="CHEBI:57540"/>
    </ligand>
</feature>
<evidence type="ECO:0000256" key="7">
    <source>
        <dbReference type="PIRNR" id="PIRNR000124"/>
    </source>
</evidence>
<dbReference type="FunFam" id="3.40.50.720:FF:000297">
    <property type="entry name" value="UDP-glucose 6-dehydrogenase"/>
    <property type="match status" value="1"/>
</dbReference>
<reference evidence="13 14" key="1">
    <citation type="submission" date="2019-08" db="EMBL/GenBank/DDBJ databases">
        <title>Emerging of two pre-pandemic pathogenic O4:KUT lineages of Vibrio parahaemolyticus in coastal eastern China.</title>
        <authorList>
            <person name="Yu H."/>
        </authorList>
    </citation>
    <scope>NUCLEOTIDE SEQUENCE [LARGE SCALE GENOMIC DNA]</scope>
    <source>
        <strain evidence="13 14">HZ17-383</strain>
    </source>
</reference>
<feature type="binding site" evidence="9">
    <location>
        <position position="307"/>
    </location>
    <ligand>
        <name>substrate</name>
    </ligand>
</feature>
<feature type="active site" description="Nucleophile" evidence="8">
    <location>
        <position position="253"/>
    </location>
</feature>
<dbReference type="NCBIfam" id="TIGR03026">
    <property type="entry name" value="NDP-sugDHase"/>
    <property type="match status" value="1"/>
</dbReference>
<dbReference type="GO" id="GO:0006065">
    <property type="term" value="P:UDP-glucuronate biosynthetic process"/>
    <property type="evidence" value="ECO:0007669"/>
    <property type="project" value="UniProtKB-UniPathway"/>
</dbReference>
<dbReference type="Pfam" id="PF03720">
    <property type="entry name" value="UDPG_MGDP_dh_C"/>
    <property type="match status" value="1"/>
</dbReference>
<dbReference type="SMART" id="SM00984">
    <property type="entry name" value="UDPG_MGDP_dh_C"/>
    <property type="match status" value="1"/>
</dbReference>